<dbReference type="EMBL" id="BNAH01000007">
    <property type="protein sequence ID" value="GHE90413.1"/>
    <property type="molecule type" value="Genomic_DNA"/>
</dbReference>
<evidence type="ECO:0000313" key="2">
    <source>
        <dbReference type="Proteomes" id="UP000626370"/>
    </source>
</evidence>
<comment type="caution">
    <text evidence="1">The sequence shown here is derived from an EMBL/GenBank/DDBJ whole genome shotgun (WGS) entry which is preliminary data.</text>
</comment>
<keyword evidence="2" id="KW-1185">Reference proteome</keyword>
<proteinExistence type="predicted"/>
<name>A0ABQ3IRD7_9GAMM</name>
<accession>A0ABQ3IRD7</accession>
<protein>
    <submittedName>
        <fullName evidence="1">Uncharacterized protein</fullName>
    </submittedName>
</protein>
<dbReference type="Gene3D" id="3.40.50.300">
    <property type="entry name" value="P-loop containing nucleotide triphosphate hydrolases"/>
    <property type="match status" value="1"/>
</dbReference>
<organism evidence="1 2">
    <name type="scientific">Thalassotalea profundi</name>
    <dbReference type="NCBI Taxonomy" id="2036687"/>
    <lineage>
        <taxon>Bacteria</taxon>
        <taxon>Pseudomonadati</taxon>
        <taxon>Pseudomonadota</taxon>
        <taxon>Gammaproteobacteria</taxon>
        <taxon>Alteromonadales</taxon>
        <taxon>Colwelliaceae</taxon>
        <taxon>Thalassotalea</taxon>
    </lineage>
</organism>
<gene>
    <name evidence="1" type="ORF">GCM10011501_19760</name>
</gene>
<sequence length="153" mass="17414">MFNSNSNNTILNNNLNSSYLENLNNKDQNKGFKHGHLRIIDVENDFNISQQYAEICQQYFVENKWVLMINPDTQPLDQLNKNIAIDTSKILKVYANKVTIVLANIESALCKGNCSAVVLCNPLLSDKEIEQLSECAQLSKTSCIVIRNNRRIH</sequence>
<dbReference type="SUPFAM" id="SSF52540">
    <property type="entry name" value="P-loop containing nucleoside triphosphate hydrolases"/>
    <property type="match status" value="1"/>
</dbReference>
<evidence type="ECO:0000313" key="1">
    <source>
        <dbReference type="EMBL" id="GHE90413.1"/>
    </source>
</evidence>
<reference evidence="2" key="1">
    <citation type="journal article" date="2019" name="Int. J. Syst. Evol. Microbiol.">
        <title>The Global Catalogue of Microorganisms (GCM) 10K type strain sequencing project: providing services to taxonomists for standard genome sequencing and annotation.</title>
        <authorList>
            <consortium name="The Broad Institute Genomics Platform"/>
            <consortium name="The Broad Institute Genome Sequencing Center for Infectious Disease"/>
            <person name="Wu L."/>
            <person name="Ma J."/>
        </authorList>
    </citation>
    <scope>NUCLEOTIDE SEQUENCE [LARGE SCALE GENOMIC DNA]</scope>
    <source>
        <strain evidence="2">CGMCC 1.15922</strain>
    </source>
</reference>
<dbReference type="Proteomes" id="UP000626370">
    <property type="component" value="Unassembled WGS sequence"/>
</dbReference>
<dbReference type="InterPro" id="IPR027417">
    <property type="entry name" value="P-loop_NTPase"/>
</dbReference>
<dbReference type="RefSeq" id="WP_189378110.1">
    <property type="nucleotide sequence ID" value="NZ_BNAH01000007.1"/>
</dbReference>